<keyword evidence="1" id="KW-0175">Coiled coil</keyword>
<evidence type="ECO:0000313" key="4">
    <source>
        <dbReference type="Proteomes" id="UP000502998"/>
    </source>
</evidence>
<organism evidence="3 4">
    <name type="scientific">Enterococcus saigonensis</name>
    <dbReference type="NCBI Taxonomy" id="1805431"/>
    <lineage>
        <taxon>Bacteria</taxon>
        <taxon>Bacillati</taxon>
        <taxon>Bacillota</taxon>
        <taxon>Bacilli</taxon>
        <taxon>Lactobacillales</taxon>
        <taxon>Enterococcaceae</taxon>
        <taxon>Enterococcus</taxon>
    </lineage>
</organism>
<dbReference type="AlphaFoldDB" id="A0A679IK17"/>
<gene>
    <name evidence="3" type="ORF">EsVE80_11190</name>
</gene>
<dbReference type="RefSeq" id="WP_173102854.1">
    <property type="nucleotide sequence ID" value="NZ_AP022822.1"/>
</dbReference>
<keyword evidence="2" id="KW-0732">Signal</keyword>
<keyword evidence="4" id="KW-1185">Reference proteome</keyword>
<proteinExistence type="predicted"/>
<dbReference type="EMBL" id="AP022822">
    <property type="protein sequence ID" value="BCA85596.1"/>
    <property type="molecule type" value="Genomic_DNA"/>
</dbReference>
<reference evidence="3 4" key="1">
    <citation type="submission" date="2020-02" db="EMBL/GenBank/DDBJ databases">
        <title>Characterization of vanA genotype vancomycin-resistant Enterococcus saigonensis VE80.</title>
        <authorList>
            <person name="Harada T."/>
            <person name="Motooka D."/>
            <person name="Nakamura S."/>
            <person name="Yamamoto Y."/>
            <person name="Kawahara R."/>
            <person name="Kawatsu K."/>
        </authorList>
    </citation>
    <scope>NUCLEOTIDE SEQUENCE [LARGE SCALE GENOMIC DNA]</scope>
    <source>
        <strain evidence="3 4">VE80</strain>
    </source>
</reference>
<dbReference type="KEGG" id="esg:EsVE80_11190"/>
<evidence type="ECO:0000256" key="2">
    <source>
        <dbReference type="SAM" id="SignalP"/>
    </source>
</evidence>
<accession>A0A679IK17</accession>
<feature type="chain" id="PRO_5025476847" evidence="2">
    <location>
        <begin position="28"/>
        <end position="234"/>
    </location>
</feature>
<sequence length="234" mass="25512">MKKNFIVSIMCLIGLTFSLGSVRNASAAELNAVNYTAEDILAAQQEIQETLNTYSLEKGNVVIFDSLKFDINQTKIVTKNELENEKQAVIKSLKQQVDSTTIELSKEENSSGLIQPMDIAKDGSTYVAKVNCAIPAIGWGHINQDFSAKISSSKVNQLSLLGGSYKSGITLSSWSGIRSWTTISTNKKYIQVRMKGTLSYIFKGSNIDAVQTYLATGKTSGNSLVSALYTEWPG</sequence>
<name>A0A679IK17_9ENTE</name>
<evidence type="ECO:0000313" key="3">
    <source>
        <dbReference type="EMBL" id="BCA85596.1"/>
    </source>
</evidence>
<feature type="coiled-coil region" evidence="1">
    <location>
        <begin position="79"/>
        <end position="110"/>
    </location>
</feature>
<feature type="signal peptide" evidence="2">
    <location>
        <begin position="1"/>
        <end position="27"/>
    </location>
</feature>
<evidence type="ECO:0000256" key="1">
    <source>
        <dbReference type="SAM" id="Coils"/>
    </source>
</evidence>
<protein>
    <submittedName>
        <fullName evidence="3">Uncharacterized protein</fullName>
    </submittedName>
</protein>
<dbReference type="Proteomes" id="UP000502998">
    <property type="component" value="Chromosome"/>
</dbReference>